<sequence>MKIISKRQAMTLYRQTPGSRLASYCTGHYRWTGSVCHYAGRYVPDISGVLAVFAERRQERHGPYVLLRCVTLN</sequence>
<dbReference type="Proteomes" id="UP000197991">
    <property type="component" value="Chromosome"/>
</dbReference>
<evidence type="ECO:0000256" key="1">
    <source>
        <dbReference type="ARBA" id="ARBA00009029"/>
    </source>
</evidence>
<dbReference type="OrthoDB" id="6428729at2"/>
<dbReference type="GeneID" id="44979310"/>
<accession>A0A248KC23</accession>
<proteinExistence type="inferred from homology"/>
<dbReference type="EMBL" id="CP022120">
    <property type="protein sequence ID" value="ASG55803.1"/>
    <property type="molecule type" value="Genomic_DNA"/>
</dbReference>
<evidence type="ECO:0000313" key="2">
    <source>
        <dbReference type="EMBL" id="ASG55803.1"/>
    </source>
</evidence>
<gene>
    <name evidence="2" type="ORF">LFZ56_16940</name>
</gene>
<reference evidence="2 3" key="1">
    <citation type="submission" date="2017-06" db="EMBL/GenBank/DDBJ databases">
        <title>Salmonella reference genomes for public health.</title>
        <authorList>
            <person name="Robertson J."/>
            <person name="Yoshida C."/>
            <person name="Gurnik S."/>
            <person name="Nash J."/>
        </authorList>
    </citation>
    <scope>NUCLEOTIDE SEQUENCE [LARGE SCALE GENOMIC DNA]</scope>
    <source>
        <strain evidence="2 3">SA19983605</strain>
    </source>
</reference>
<dbReference type="RefSeq" id="WP_000691988.1">
    <property type="nucleotide sequence ID" value="NZ_CP022120.1"/>
</dbReference>
<dbReference type="Pfam" id="PF06174">
    <property type="entry name" value="DUF987"/>
    <property type="match status" value="1"/>
</dbReference>
<comment type="similarity">
    <text evidence="1">Belongs to the YeeT/YkfH/YpjJ family.</text>
</comment>
<keyword evidence="3" id="KW-1185">Reference proteome</keyword>
<evidence type="ECO:0000313" key="3">
    <source>
        <dbReference type="Proteomes" id="UP000197991"/>
    </source>
</evidence>
<organism evidence="2 3">
    <name type="scientific">Salmonella bongori serovar 66:z41:- str. SA19983605</name>
    <dbReference type="NCBI Taxonomy" id="1243617"/>
    <lineage>
        <taxon>Bacteria</taxon>
        <taxon>Pseudomonadati</taxon>
        <taxon>Pseudomonadota</taxon>
        <taxon>Gammaproteobacteria</taxon>
        <taxon>Enterobacterales</taxon>
        <taxon>Enterobacteriaceae</taxon>
        <taxon>Salmonella</taxon>
    </lineage>
</organism>
<dbReference type="InterPro" id="IPR009329">
    <property type="entry name" value="DUF987"/>
</dbReference>
<name>A0A248KC23_SALBN</name>
<dbReference type="AlphaFoldDB" id="A0A248KC23"/>
<protein>
    <submittedName>
        <fullName evidence="2">DUF987 domain-containing protein</fullName>
    </submittedName>
</protein>